<dbReference type="STRING" id="38323.BM1374165_00307"/>
<dbReference type="EMBL" id="HG969191">
    <property type="protein sequence ID" value="CDO46330.1"/>
    <property type="molecule type" value="Genomic_DNA"/>
</dbReference>
<proteinExistence type="predicted"/>
<reference evidence="2" key="1">
    <citation type="submission" date="2013-11" db="EMBL/GenBank/DDBJ databases">
        <title>Genome sequencing of Bartonella spp. isolated from human blood.</title>
        <authorList>
            <person name="Raoult D."/>
        </authorList>
    </citation>
    <scope>NUCLEOTIDE SEQUENCE</scope>
    <source>
        <strain evidence="2">BM1374165</strain>
    </source>
</reference>
<name>X5MGD9_BARHN</name>
<protein>
    <submittedName>
        <fullName evidence="1">Uncharacterized protein</fullName>
    </submittedName>
</protein>
<organism evidence="1 2">
    <name type="scientific">Bartonella henselae</name>
    <name type="common">Rochalimaea henselae</name>
    <dbReference type="NCBI Taxonomy" id="38323"/>
    <lineage>
        <taxon>Bacteria</taxon>
        <taxon>Pseudomonadati</taxon>
        <taxon>Pseudomonadota</taxon>
        <taxon>Alphaproteobacteria</taxon>
        <taxon>Hyphomicrobiales</taxon>
        <taxon>Bartonellaceae</taxon>
        <taxon>Bartonella</taxon>
    </lineage>
</organism>
<dbReference type="Proteomes" id="UP000019801">
    <property type="component" value="Chromosome I"/>
</dbReference>
<evidence type="ECO:0000313" key="2">
    <source>
        <dbReference type="Proteomes" id="UP000019801"/>
    </source>
</evidence>
<dbReference type="KEGG" id="bhs:BM1374165_00307"/>
<dbReference type="AlphaFoldDB" id="X5MGD9"/>
<sequence>MPPPRSQNGEGVIQASSKAACSLQLFWIGAKLICKFKALKTLRKVESRGSPLSLKER</sequence>
<accession>X5MGD9</accession>
<gene>
    <name evidence="1" type="ORF">BM1374165_00307</name>
</gene>
<evidence type="ECO:0000313" key="1">
    <source>
        <dbReference type="EMBL" id="CDO46330.1"/>
    </source>
</evidence>